<protein>
    <submittedName>
        <fullName evidence="1">Uncharacterized protein</fullName>
    </submittedName>
</protein>
<evidence type="ECO:0000313" key="2">
    <source>
        <dbReference type="Proteomes" id="UP000182235"/>
    </source>
</evidence>
<dbReference type="AlphaFoldDB" id="A0A1J9PZ73"/>
<dbReference type="VEuPathDB" id="FungiDB:AJ78_06313"/>
<comment type="caution">
    <text evidence="1">The sequence shown here is derived from an EMBL/GenBank/DDBJ whole genome shotgun (WGS) entry which is preliminary data.</text>
</comment>
<dbReference type="OrthoDB" id="199238at2759"/>
<keyword evidence="2" id="KW-1185">Reference proteome</keyword>
<name>A0A1J9PZ73_9EURO</name>
<gene>
    <name evidence="1" type="ORF">AJ78_06313</name>
</gene>
<sequence length="77" mass="8670">MELPEYLKDRDYGSGMVASFTKEKSEVFCAGSDEWVSGLIHTKTFTEMIIKKHPGPVHRQEECYLSTSQASVNDALN</sequence>
<evidence type="ECO:0000313" key="1">
    <source>
        <dbReference type="EMBL" id="OJD13195.1"/>
    </source>
</evidence>
<dbReference type="EMBL" id="LGRN01000324">
    <property type="protein sequence ID" value="OJD13195.1"/>
    <property type="molecule type" value="Genomic_DNA"/>
</dbReference>
<reference evidence="1 2" key="1">
    <citation type="submission" date="2015-07" db="EMBL/GenBank/DDBJ databases">
        <title>Emmonsia species relationships and genome sequence.</title>
        <authorList>
            <consortium name="The Broad Institute Genomics Platform"/>
            <person name="Cuomo C.A."/>
            <person name="Munoz J.F."/>
            <person name="Imamovic A."/>
            <person name="Priest M.E."/>
            <person name="Young S."/>
            <person name="Clay O.K."/>
            <person name="McEwen J.G."/>
        </authorList>
    </citation>
    <scope>NUCLEOTIDE SEQUENCE [LARGE SCALE GENOMIC DNA]</scope>
    <source>
        <strain evidence="1 2">UAMH 9510</strain>
    </source>
</reference>
<accession>A0A1J9PZ73</accession>
<proteinExistence type="predicted"/>
<dbReference type="Proteomes" id="UP000182235">
    <property type="component" value="Unassembled WGS sequence"/>
</dbReference>
<organism evidence="1 2">
    <name type="scientific">Emergomyces pasteurianus Ep9510</name>
    <dbReference type="NCBI Taxonomy" id="1447872"/>
    <lineage>
        <taxon>Eukaryota</taxon>
        <taxon>Fungi</taxon>
        <taxon>Dikarya</taxon>
        <taxon>Ascomycota</taxon>
        <taxon>Pezizomycotina</taxon>
        <taxon>Eurotiomycetes</taxon>
        <taxon>Eurotiomycetidae</taxon>
        <taxon>Onygenales</taxon>
        <taxon>Ajellomycetaceae</taxon>
        <taxon>Emergomyces</taxon>
    </lineage>
</organism>